<evidence type="ECO:0008006" key="5">
    <source>
        <dbReference type="Google" id="ProtNLM"/>
    </source>
</evidence>
<evidence type="ECO:0000256" key="2">
    <source>
        <dbReference type="SAM" id="Phobius"/>
    </source>
</evidence>
<keyword evidence="2" id="KW-0812">Transmembrane</keyword>
<proteinExistence type="predicted"/>
<dbReference type="AlphaFoldDB" id="A0A3V8I3I1"/>
<keyword evidence="1" id="KW-0175">Coiled coil</keyword>
<dbReference type="EMBL" id="RSEO01000026">
    <property type="protein sequence ID" value="RXQ29731.1"/>
    <property type="molecule type" value="Genomic_DNA"/>
</dbReference>
<reference evidence="3 4" key="1">
    <citation type="submission" date="2018-12" db="EMBL/GenBank/DDBJ databases">
        <title>Identification of serotype of rogose Salmonella by whole genome sequencing.</title>
        <authorList>
            <person name="Sacchi C.T."/>
            <person name="Goncalves C.R."/>
            <person name="Tiba-Casas M.R."/>
        </authorList>
    </citation>
    <scope>NUCLEOTIDE SEQUENCE [LARGE SCALE GENOMIC DNA]</scope>
    <source>
        <strain evidence="3 4">169_17</strain>
    </source>
</reference>
<gene>
    <name evidence="3" type="ORF">EI538_19110</name>
</gene>
<keyword evidence="2" id="KW-0472">Membrane</keyword>
<protein>
    <recommendedName>
        <fullName evidence="5">DUF1640 domain-containing protein</fullName>
    </recommendedName>
</protein>
<evidence type="ECO:0000313" key="3">
    <source>
        <dbReference type="EMBL" id="RXQ29731.1"/>
    </source>
</evidence>
<sequence length="94" mass="10484">MNHNISYDAVIFLRQAGFSDTQVEALVNFQKSVNAQLATSAELQSVKTELQTEMRIMKAELKNDIDRLENRLTLRMGAMAAFIVAAAGAMKFFV</sequence>
<dbReference type="Proteomes" id="UP000290660">
    <property type="component" value="Unassembled WGS sequence"/>
</dbReference>
<evidence type="ECO:0000256" key="1">
    <source>
        <dbReference type="SAM" id="Coils"/>
    </source>
</evidence>
<accession>A0A3V8I3I1</accession>
<feature type="transmembrane region" description="Helical" evidence="2">
    <location>
        <begin position="72"/>
        <end position="93"/>
    </location>
</feature>
<evidence type="ECO:0000313" key="4">
    <source>
        <dbReference type="Proteomes" id="UP000290660"/>
    </source>
</evidence>
<organism evidence="3 4">
    <name type="scientific">Salmonella enterica</name>
    <name type="common">Salmonella choleraesuis</name>
    <dbReference type="NCBI Taxonomy" id="28901"/>
    <lineage>
        <taxon>Bacteria</taxon>
        <taxon>Pseudomonadati</taxon>
        <taxon>Pseudomonadota</taxon>
        <taxon>Gammaproteobacteria</taxon>
        <taxon>Enterobacterales</taxon>
        <taxon>Enterobacteriaceae</taxon>
        <taxon>Salmonella</taxon>
    </lineage>
</organism>
<dbReference type="RefSeq" id="WP_127174830.1">
    <property type="nucleotide sequence ID" value="NZ_JASMSH010000009.1"/>
</dbReference>
<keyword evidence="2" id="KW-1133">Transmembrane helix</keyword>
<name>A0A3V8I3I1_SALER</name>
<comment type="caution">
    <text evidence="3">The sequence shown here is derived from an EMBL/GenBank/DDBJ whole genome shotgun (WGS) entry which is preliminary data.</text>
</comment>
<feature type="coiled-coil region" evidence="1">
    <location>
        <begin position="40"/>
        <end position="71"/>
    </location>
</feature>